<dbReference type="CDD" id="cd00067">
    <property type="entry name" value="GAL4"/>
    <property type="match status" value="1"/>
</dbReference>
<evidence type="ECO:0000256" key="5">
    <source>
        <dbReference type="ARBA" id="ARBA00023125"/>
    </source>
</evidence>
<evidence type="ECO:0000256" key="2">
    <source>
        <dbReference type="ARBA" id="ARBA00022723"/>
    </source>
</evidence>
<evidence type="ECO:0000313" key="10">
    <source>
        <dbReference type="Proteomes" id="UP000268321"/>
    </source>
</evidence>
<dbReference type="GO" id="GO:0008270">
    <property type="term" value="F:zinc ion binding"/>
    <property type="evidence" value="ECO:0007669"/>
    <property type="project" value="InterPro"/>
</dbReference>
<dbReference type="GO" id="GO:0005634">
    <property type="term" value="C:nucleus"/>
    <property type="evidence" value="ECO:0007669"/>
    <property type="project" value="UniProtKB-SubCell"/>
</dbReference>
<dbReference type="EMBL" id="ML004440">
    <property type="protein sequence ID" value="RKP31573.1"/>
    <property type="molecule type" value="Genomic_DNA"/>
</dbReference>
<evidence type="ECO:0000256" key="6">
    <source>
        <dbReference type="ARBA" id="ARBA00023163"/>
    </source>
</evidence>
<dbReference type="GO" id="GO:0000981">
    <property type="term" value="F:DNA-binding transcription factor activity, RNA polymerase II-specific"/>
    <property type="evidence" value="ECO:0007669"/>
    <property type="project" value="InterPro"/>
</dbReference>
<dbReference type="Gene3D" id="4.10.240.10">
    <property type="entry name" value="Zn(2)-C6 fungal-type DNA-binding domain"/>
    <property type="match status" value="1"/>
</dbReference>
<reference evidence="10" key="1">
    <citation type="journal article" date="2018" name="Nat. Microbiol.">
        <title>Leveraging single-cell genomics to expand the fungal tree of life.</title>
        <authorList>
            <person name="Ahrendt S.R."/>
            <person name="Quandt C.A."/>
            <person name="Ciobanu D."/>
            <person name="Clum A."/>
            <person name="Salamov A."/>
            <person name="Andreopoulos B."/>
            <person name="Cheng J.F."/>
            <person name="Woyke T."/>
            <person name="Pelin A."/>
            <person name="Henrissat B."/>
            <person name="Reynolds N.K."/>
            <person name="Benny G.L."/>
            <person name="Smith M.E."/>
            <person name="James T.Y."/>
            <person name="Grigoriev I.V."/>
        </authorList>
    </citation>
    <scope>NUCLEOTIDE SEQUENCE [LARGE SCALE GENOMIC DNA]</scope>
    <source>
        <strain evidence="10">Baker2002</strain>
    </source>
</reference>
<keyword evidence="6" id="KW-0804">Transcription</keyword>
<evidence type="ECO:0000256" key="1">
    <source>
        <dbReference type="ARBA" id="ARBA00004123"/>
    </source>
</evidence>
<dbReference type="PROSITE" id="PS50048">
    <property type="entry name" value="ZN2_CY6_FUNGAL_2"/>
    <property type="match status" value="1"/>
</dbReference>
<dbReference type="GO" id="GO:0045944">
    <property type="term" value="P:positive regulation of transcription by RNA polymerase II"/>
    <property type="evidence" value="ECO:0007669"/>
    <property type="project" value="TreeGrafter"/>
</dbReference>
<dbReference type="OrthoDB" id="4151048at2759"/>
<evidence type="ECO:0000256" key="3">
    <source>
        <dbReference type="ARBA" id="ARBA00022833"/>
    </source>
</evidence>
<dbReference type="GO" id="GO:0043565">
    <property type="term" value="F:sequence-specific DNA binding"/>
    <property type="evidence" value="ECO:0007669"/>
    <property type="project" value="TreeGrafter"/>
</dbReference>
<dbReference type="InterPro" id="IPR052202">
    <property type="entry name" value="Yeast_MetPath_Reg"/>
</dbReference>
<evidence type="ECO:0000259" key="8">
    <source>
        <dbReference type="PROSITE" id="PS50048"/>
    </source>
</evidence>
<evidence type="ECO:0000256" key="4">
    <source>
        <dbReference type="ARBA" id="ARBA00023015"/>
    </source>
</evidence>
<dbReference type="SMART" id="SM00066">
    <property type="entry name" value="GAL4"/>
    <property type="match status" value="1"/>
</dbReference>
<evidence type="ECO:0000256" key="7">
    <source>
        <dbReference type="ARBA" id="ARBA00023242"/>
    </source>
</evidence>
<dbReference type="PANTHER" id="PTHR47782">
    <property type="entry name" value="ZN(II)2CYS6 TRANSCRIPTION FACTOR (EUROFUNG)-RELATED"/>
    <property type="match status" value="1"/>
</dbReference>
<name>A0A4P9ZFC6_9ASCO</name>
<dbReference type="Pfam" id="PF00172">
    <property type="entry name" value="Zn_clus"/>
    <property type="match status" value="1"/>
</dbReference>
<evidence type="ECO:0000313" key="9">
    <source>
        <dbReference type="EMBL" id="RKP31573.1"/>
    </source>
</evidence>
<comment type="subcellular location">
    <subcellularLocation>
        <location evidence="1">Nucleus</location>
    </subcellularLocation>
</comment>
<keyword evidence="2" id="KW-0479">Metal-binding</keyword>
<keyword evidence="7" id="KW-0539">Nucleus</keyword>
<feature type="domain" description="Zn(2)-C6 fungal-type" evidence="8">
    <location>
        <begin position="26"/>
        <end position="55"/>
    </location>
</feature>
<protein>
    <recommendedName>
        <fullName evidence="8">Zn(2)-C6 fungal-type domain-containing protein</fullName>
    </recommendedName>
</protein>
<keyword evidence="3" id="KW-0862">Zinc</keyword>
<dbReference type="InterPro" id="IPR036864">
    <property type="entry name" value="Zn2-C6_fun-type_DNA-bd_sf"/>
</dbReference>
<dbReference type="Proteomes" id="UP000268321">
    <property type="component" value="Unassembled WGS sequence"/>
</dbReference>
<dbReference type="AlphaFoldDB" id="A0A4P9ZFC6"/>
<gene>
    <name evidence="9" type="ORF">METBISCDRAFT_26516</name>
</gene>
<dbReference type="SUPFAM" id="SSF57701">
    <property type="entry name" value="Zn2/Cys6 DNA-binding domain"/>
    <property type="match status" value="1"/>
</dbReference>
<accession>A0A4P9ZFC6</accession>
<proteinExistence type="predicted"/>
<dbReference type="PANTHER" id="PTHR47782:SF1">
    <property type="entry name" value="PYRIMIDINE PATHWAY REGULATORY PROTEIN 1"/>
    <property type="match status" value="1"/>
</dbReference>
<keyword evidence="4" id="KW-0805">Transcription regulation</keyword>
<keyword evidence="10" id="KW-1185">Reference proteome</keyword>
<keyword evidence="5" id="KW-0238">DNA-binding</keyword>
<sequence length="649" mass="75183">MAAVKSEPPEKPRIISTSKGWRVLQACDRCRMKKVPCDGGTPCAKSSTNRLECTTSDKLSRQAFPKGYTVNLERRVKELEQENLQLRTQMGLEGSNKSKTQPRVTTLHNNDVNKTIQIKNPIEQIFNLDGKGLIIGNDNLNFESQFNHLLINFNFPFLKITNLHNFLLNDLDSYLCHPSYSTYNSFHNKDLELLFNPLSKREESTSSHNQGLPPEVYDLFIKRISNFKKLFSSKRELDNQVTQFFLNYNTFLPVFDYKEFMQRYDAFHTMYSFMFTCVDATINGFNLSTNDYNVVNEYLMVVIQVYTMILMNDPLLNLNLLLNHSTPNYTGSFGNDVSGSVIRSLYDFLPYLNVLRMSMNQLQTYLLFLYYSLLTNNKEKSLFLSALINAFIGIMGVNLNAQNLFFNDLSLPLDPRRNRVKIFWGFKVLLKCFNLKFGFKLTINTTVINPVTIDRYFRKVDPLFVTFLHPSVGFLQLMNIVIPSSFSPNYYQYLKQSRHDDLNWILNGDDGNLNLNYSQFLTIDKNLSNWRHALKYKVINTAPLHADMGLPVLSRPGETSLYLCISFAGDADLKIHDLSEEGVLNYKNCGLPDVLTAVQLIKMQFNFHYLLIRSLNYLNFVNEHELIHNYYVKIANISREVLAYFILIF</sequence>
<organism evidence="9 10">
    <name type="scientific">Metschnikowia bicuspidata</name>
    <dbReference type="NCBI Taxonomy" id="27322"/>
    <lineage>
        <taxon>Eukaryota</taxon>
        <taxon>Fungi</taxon>
        <taxon>Dikarya</taxon>
        <taxon>Ascomycota</taxon>
        <taxon>Saccharomycotina</taxon>
        <taxon>Pichiomycetes</taxon>
        <taxon>Metschnikowiaceae</taxon>
        <taxon>Metschnikowia</taxon>
    </lineage>
</organism>
<dbReference type="InterPro" id="IPR001138">
    <property type="entry name" value="Zn2Cys6_DnaBD"/>
</dbReference>